<dbReference type="Proteomes" id="UP000288805">
    <property type="component" value="Unassembled WGS sequence"/>
</dbReference>
<name>A0A438CYQ3_VITVI</name>
<accession>A0A438CYQ3</accession>
<evidence type="ECO:0000313" key="1">
    <source>
        <dbReference type="EMBL" id="RVW28306.1"/>
    </source>
</evidence>
<dbReference type="AlphaFoldDB" id="A0A438CYQ3"/>
<proteinExistence type="predicted"/>
<protein>
    <submittedName>
        <fullName evidence="1">Uncharacterized protein</fullName>
    </submittedName>
</protein>
<sequence length="118" mass="13264">MPKKEIVVFLLRNPRLEEMQWRISASGQAWKGPLGGKMDGRKLTKEAEIKERVVNAFQNVLSESGNWRPSIFGLSFSSLDSDEAGPLEDVFSKEEIHTALSSLKGDKTPRPDEFILAF</sequence>
<reference evidence="1 2" key="1">
    <citation type="journal article" date="2018" name="PLoS Genet.">
        <title>Population sequencing reveals clonal diversity and ancestral inbreeding in the grapevine cultivar Chardonnay.</title>
        <authorList>
            <person name="Roach M.J."/>
            <person name="Johnson D.L."/>
            <person name="Bohlmann J."/>
            <person name="van Vuuren H.J."/>
            <person name="Jones S.J."/>
            <person name="Pretorius I.S."/>
            <person name="Schmidt S.A."/>
            <person name="Borneman A.R."/>
        </authorList>
    </citation>
    <scope>NUCLEOTIDE SEQUENCE [LARGE SCALE GENOMIC DNA]</scope>
    <source>
        <strain evidence="2">cv. Chardonnay</strain>
        <tissue evidence="1">Leaf</tissue>
    </source>
</reference>
<evidence type="ECO:0000313" key="2">
    <source>
        <dbReference type="Proteomes" id="UP000288805"/>
    </source>
</evidence>
<comment type="caution">
    <text evidence="1">The sequence shown here is derived from an EMBL/GenBank/DDBJ whole genome shotgun (WGS) entry which is preliminary data.</text>
</comment>
<dbReference type="EMBL" id="QGNW01001903">
    <property type="protein sequence ID" value="RVW28306.1"/>
    <property type="molecule type" value="Genomic_DNA"/>
</dbReference>
<gene>
    <name evidence="1" type="ORF">CK203_099939</name>
</gene>
<organism evidence="1 2">
    <name type="scientific">Vitis vinifera</name>
    <name type="common">Grape</name>
    <dbReference type="NCBI Taxonomy" id="29760"/>
    <lineage>
        <taxon>Eukaryota</taxon>
        <taxon>Viridiplantae</taxon>
        <taxon>Streptophyta</taxon>
        <taxon>Embryophyta</taxon>
        <taxon>Tracheophyta</taxon>
        <taxon>Spermatophyta</taxon>
        <taxon>Magnoliopsida</taxon>
        <taxon>eudicotyledons</taxon>
        <taxon>Gunneridae</taxon>
        <taxon>Pentapetalae</taxon>
        <taxon>rosids</taxon>
        <taxon>Vitales</taxon>
        <taxon>Vitaceae</taxon>
        <taxon>Viteae</taxon>
        <taxon>Vitis</taxon>
    </lineage>
</organism>